<keyword evidence="4" id="KW-1185">Reference proteome</keyword>
<evidence type="ECO:0000313" key="3">
    <source>
        <dbReference type="EMBL" id="AWV97318.1"/>
    </source>
</evidence>
<dbReference type="Gene3D" id="3.60.130.10">
    <property type="entry name" value="Clavaminate synthase-like"/>
    <property type="match status" value="1"/>
</dbReference>
<accession>A0A2Z4G8B3</accession>
<feature type="domain" description="TauD/TfdA-like" evidence="2">
    <location>
        <begin position="13"/>
        <end position="244"/>
    </location>
</feature>
<dbReference type="Proteomes" id="UP000249873">
    <property type="component" value="Chromosome"/>
</dbReference>
<keyword evidence="1" id="KW-0560">Oxidoreductase</keyword>
<sequence>MNFYKKVIFTNAEQTQKELAEALRNNKVVHAANYNLDISIDEFYEKFADSIGSSYNVNEDIITGERVESRWIEISFDPAIQDRYRTAKTRQPLHTDDSYAELNGQQNVQFFFCKSKAPLGGATTFFDLNQLVECFKLDGEEELMDRLFSTDVNFEKQGSKKVRKILDKDERGYLSNWNYYCIDKDNTEEALKLVEDFHQYLETRIVPAGIVLPAVLEVGEAVFFHDDRLLHGRNSYFANTKGERCLVKGKIIFNDEYLAGGK</sequence>
<gene>
    <name evidence="3" type="ORF">DJ013_03680</name>
</gene>
<dbReference type="KEGG" id="als:DJ013_03680"/>
<dbReference type="AlphaFoldDB" id="A0A2Z4G8B3"/>
<dbReference type="InterPro" id="IPR003819">
    <property type="entry name" value="TauD/TfdA-like"/>
</dbReference>
<evidence type="ECO:0000259" key="2">
    <source>
        <dbReference type="Pfam" id="PF02668"/>
    </source>
</evidence>
<dbReference type="GO" id="GO:0016706">
    <property type="term" value="F:2-oxoglutarate-dependent dioxygenase activity"/>
    <property type="evidence" value="ECO:0007669"/>
    <property type="project" value="UniProtKB-ARBA"/>
</dbReference>
<evidence type="ECO:0000313" key="4">
    <source>
        <dbReference type="Proteomes" id="UP000249873"/>
    </source>
</evidence>
<dbReference type="Pfam" id="PF02668">
    <property type="entry name" value="TauD"/>
    <property type="match status" value="1"/>
</dbReference>
<dbReference type="OrthoDB" id="1418281at2"/>
<reference evidence="3 4" key="1">
    <citation type="submission" date="2018-05" db="EMBL/GenBank/DDBJ databases">
        <title>Complete genome sequence of Arcticibacterium luteifluviistationis SM1504T, a cytophagaceae bacterium isolated from Arctic surface seawater.</title>
        <authorList>
            <person name="Li Y."/>
            <person name="Qin Q.-L."/>
        </authorList>
    </citation>
    <scope>NUCLEOTIDE SEQUENCE [LARGE SCALE GENOMIC DNA]</scope>
    <source>
        <strain evidence="3 4">SM1504</strain>
    </source>
</reference>
<organism evidence="3 4">
    <name type="scientific">Arcticibacterium luteifluviistationis</name>
    <dbReference type="NCBI Taxonomy" id="1784714"/>
    <lineage>
        <taxon>Bacteria</taxon>
        <taxon>Pseudomonadati</taxon>
        <taxon>Bacteroidota</taxon>
        <taxon>Cytophagia</taxon>
        <taxon>Cytophagales</taxon>
        <taxon>Leadbetterellaceae</taxon>
        <taxon>Arcticibacterium</taxon>
    </lineage>
</organism>
<dbReference type="RefSeq" id="WP_111370420.1">
    <property type="nucleotide sequence ID" value="NZ_CP029480.1"/>
</dbReference>
<evidence type="ECO:0000256" key="1">
    <source>
        <dbReference type="ARBA" id="ARBA00023002"/>
    </source>
</evidence>
<name>A0A2Z4G8B3_9BACT</name>
<proteinExistence type="predicted"/>
<dbReference type="SUPFAM" id="SSF51197">
    <property type="entry name" value="Clavaminate synthase-like"/>
    <property type="match status" value="1"/>
</dbReference>
<protein>
    <recommendedName>
        <fullName evidence="2">TauD/TfdA-like domain-containing protein</fullName>
    </recommendedName>
</protein>
<dbReference type="EMBL" id="CP029480">
    <property type="protein sequence ID" value="AWV97318.1"/>
    <property type="molecule type" value="Genomic_DNA"/>
</dbReference>
<dbReference type="InterPro" id="IPR042098">
    <property type="entry name" value="TauD-like_sf"/>
</dbReference>